<keyword evidence="3" id="KW-1185">Reference proteome</keyword>
<dbReference type="SUPFAM" id="SSF56672">
    <property type="entry name" value="DNA/RNA polymerases"/>
    <property type="match status" value="1"/>
</dbReference>
<dbReference type="Proteomes" id="UP001318860">
    <property type="component" value="Unassembled WGS sequence"/>
</dbReference>
<dbReference type="InterPro" id="IPR013103">
    <property type="entry name" value="RVT_2"/>
</dbReference>
<evidence type="ECO:0000259" key="1">
    <source>
        <dbReference type="Pfam" id="PF07727"/>
    </source>
</evidence>
<accession>A0ABR0W371</accession>
<evidence type="ECO:0000313" key="3">
    <source>
        <dbReference type="Proteomes" id="UP001318860"/>
    </source>
</evidence>
<name>A0ABR0W371_REHGL</name>
<dbReference type="PANTHER" id="PTHR11439:SF467">
    <property type="entry name" value="INTEGRASE CATALYTIC DOMAIN-CONTAINING PROTEIN"/>
    <property type="match status" value="1"/>
</dbReference>
<dbReference type="PANTHER" id="PTHR11439">
    <property type="entry name" value="GAG-POL-RELATED RETROTRANSPOSON"/>
    <property type="match status" value="1"/>
</dbReference>
<organism evidence="2 3">
    <name type="scientific">Rehmannia glutinosa</name>
    <name type="common">Chinese foxglove</name>
    <dbReference type="NCBI Taxonomy" id="99300"/>
    <lineage>
        <taxon>Eukaryota</taxon>
        <taxon>Viridiplantae</taxon>
        <taxon>Streptophyta</taxon>
        <taxon>Embryophyta</taxon>
        <taxon>Tracheophyta</taxon>
        <taxon>Spermatophyta</taxon>
        <taxon>Magnoliopsida</taxon>
        <taxon>eudicotyledons</taxon>
        <taxon>Gunneridae</taxon>
        <taxon>Pentapetalae</taxon>
        <taxon>asterids</taxon>
        <taxon>lamiids</taxon>
        <taxon>Lamiales</taxon>
        <taxon>Orobanchaceae</taxon>
        <taxon>Rehmannieae</taxon>
        <taxon>Rehmannia</taxon>
    </lineage>
</organism>
<dbReference type="InterPro" id="IPR043502">
    <property type="entry name" value="DNA/RNA_pol_sf"/>
</dbReference>
<feature type="domain" description="Reverse transcriptase Ty1/copia-type" evidence="1">
    <location>
        <begin position="2"/>
        <end position="101"/>
    </location>
</feature>
<sequence length="170" mass="19245">MKKSKSDHSVFYKYSTTGIILLEVNVDDIVITISDNSSISHLKAFLHAQFYTKDLGALKYFLGVEVLRGKKGLFLSQIKYVLDLLSETGKLGAKPCSTPMVPNVQLTKDGELFTEPERYMRLVGKLNYLTVTRPYIAYYVSVVSQYMSSPTIDHWKILEHILCYLKGAHG</sequence>
<evidence type="ECO:0000313" key="2">
    <source>
        <dbReference type="EMBL" id="KAK6140682.1"/>
    </source>
</evidence>
<reference evidence="2 3" key="1">
    <citation type="journal article" date="2021" name="Comput. Struct. Biotechnol. J.">
        <title>De novo genome assembly of the potent medicinal plant Rehmannia glutinosa using nanopore technology.</title>
        <authorList>
            <person name="Ma L."/>
            <person name="Dong C."/>
            <person name="Song C."/>
            <person name="Wang X."/>
            <person name="Zheng X."/>
            <person name="Niu Y."/>
            <person name="Chen S."/>
            <person name="Feng W."/>
        </authorList>
    </citation>
    <scope>NUCLEOTIDE SEQUENCE [LARGE SCALE GENOMIC DNA]</scope>
    <source>
        <strain evidence="2">DH-2019</strain>
    </source>
</reference>
<proteinExistence type="predicted"/>
<dbReference type="Pfam" id="PF07727">
    <property type="entry name" value="RVT_2"/>
    <property type="match status" value="1"/>
</dbReference>
<comment type="caution">
    <text evidence="2">The sequence shown here is derived from an EMBL/GenBank/DDBJ whole genome shotgun (WGS) entry which is preliminary data.</text>
</comment>
<gene>
    <name evidence="2" type="ORF">DH2020_025589</name>
</gene>
<dbReference type="EMBL" id="JABTTQ020000277">
    <property type="protein sequence ID" value="KAK6140682.1"/>
    <property type="molecule type" value="Genomic_DNA"/>
</dbReference>
<protein>
    <recommendedName>
        <fullName evidence="1">Reverse transcriptase Ty1/copia-type domain-containing protein</fullName>
    </recommendedName>
</protein>